<reference evidence="1" key="1">
    <citation type="submission" date="2023-03" db="EMBL/GenBank/DDBJ databases">
        <title>Massive genome expansion in bonnet fungi (Mycena s.s.) driven by repeated elements and novel gene families across ecological guilds.</title>
        <authorList>
            <consortium name="Lawrence Berkeley National Laboratory"/>
            <person name="Harder C.B."/>
            <person name="Miyauchi S."/>
            <person name="Viragh M."/>
            <person name="Kuo A."/>
            <person name="Thoen E."/>
            <person name="Andreopoulos B."/>
            <person name="Lu D."/>
            <person name="Skrede I."/>
            <person name="Drula E."/>
            <person name="Henrissat B."/>
            <person name="Morin E."/>
            <person name="Kohler A."/>
            <person name="Barry K."/>
            <person name="LaButti K."/>
            <person name="Morin E."/>
            <person name="Salamov A."/>
            <person name="Lipzen A."/>
            <person name="Mereny Z."/>
            <person name="Hegedus B."/>
            <person name="Baldrian P."/>
            <person name="Stursova M."/>
            <person name="Weitz H."/>
            <person name="Taylor A."/>
            <person name="Grigoriev I.V."/>
            <person name="Nagy L.G."/>
            <person name="Martin F."/>
            <person name="Kauserud H."/>
        </authorList>
    </citation>
    <scope>NUCLEOTIDE SEQUENCE</scope>
    <source>
        <strain evidence="1">CBHHK182m</strain>
    </source>
</reference>
<dbReference type="EMBL" id="JARKIB010000246">
    <property type="protein sequence ID" value="KAJ7719897.1"/>
    <property type="molecule type" value="Genomic_DNA"/>
</dbReference>
<keyword evidence="2" id="KW-1185">Reference proteome</keyword>
<proteinExistence type="predicted"/>
<comment type="caution">
    <text evidence="1">The sequence shown here is derived from an EMBL/GenBank/DDBJ whole genome shotgun (WGS) entry which is preliminary data.</text>
</comment>
<dbReference type="Proteomes" id="UP001215598">
    <property type="component" value="Unassembled WGS sequence"/>
</dbReference>
<evidence type="ECO:0000313" key="2">
    <source>
        <dbReference type="Proteomes" id="UP001215598"/>
    </source>
</evidence>
<name>A0AAD7HFY3_9AGAR</name>
<accession>A0AAD7HFY3</accession>
<organism evidence="1 2">
    <name type="scientific">Mycena metata</name>
    <dbReference type="NCBI Taxonomy" id="1033252"/>
    <lineage>
        <taxon>Eukaryota</taxon>
        <taxon>Fungi</taxon>
        <taxon>Dikarya</taxon>
        <taxon>Basidiomycota</taxon>
        <taxon>Agaricomycotina</taxon>
        <taxon>Agaricomycetes</taxon>
        <taxon>Agaricomycetidae</taxon>
        <taxon>Agaricales</taxon>
        <taxon>Marasmiineae</taxon>
        <taxon>Mycenaceae</taxon>
        <taxon>Mycena</taxon>
    </lineage>
</organism>
<evidence type="ECO:0000313" key="1">
    <source>
        <dbReference type="EMBL" id="KAJ7719897.1"/>
    </source>
</evidence>
<gene>
    <name evidence="1" type="ORF">B0H16DRAFT_1794029</name>
</gene>
<sequence>MSNTKLAPALNHLDRASLELKAEKYAGRNLWSESLVEAGLPPISDEDLDLLVKCSGFPPTPEGREGFLKKVNLDRLAHGNPKTRVFGQKPGPNDTSDVRMLPIPNSGNCYIRLFPGGTTRNEGYFYFDFFDGAVGTPFNSPSDWMLYELMGPSQRMRMPSSEEAFGILRKYIVPGAERFQLWGQLRCRLVRPRHPDFDFRIPARDSEVGNGWKEIV</sequence>
<dbReference type="AlphaFoldDB" id="A0AAD7HFY3"/>
<protein>
    <submittedName>
        <fullName evidence="1">Uncharacterized protein</fullName>
    </submittedName>
</protein>